<protein>
    <submittedName>
        <fullName evidence="2">Uncharacterized protein</fullName>
    </submittedName>
</protein>
<evidence type="ECO:0000313" key="3">
    <source>
        <dbReference type="Proteomes" id="UP000034036"/>
    </source>
</evidence>
<reference evidence="2 3" key="1">
    <citation type="journal article" date="2015" name="Nature">
        <title>rRNA introns, odd ribosomes, and small enigmatic genomes across a large radiation of phyla.</title>
        <authorList>
            <person name="Brown C.T."/>
            <person name="Hug L.A."/>
            <person name="Thomas B.C."/>
            <person name="Sharon I."/>
            <person name="Castelle C.J."/>
            <person name="Singh A."/>
            <person name="Wilkins M.J."/>
            <person name="Williams K.H."/>
            <person name="Banfield J.F."/>
        </authorList>
    </citation>
    <scope>NUCLEOTIDE SEQUENCE [LARGE SCALE GENOMIC DNA]</scope>
</reference>
<proteinExistence type="predicted"/>
<dbReference type="EMBL" id="LCDF01000013">
    <property type="protein sequence ID" value="KKS47811.1"/>
    <property type="molecule type" value="Genomic_DNA"/>
</dbReference>
<accession>A0A0G1BNG7</accession>
<gene>
    <name evidence="2" type="ORF">UV11_C0013G0035</name>
</gene>
<dbReference type="STRING" id="1618659.UV11_C0013G0035"/>
<feature type="transmembrane region" description="Helical" evidence="1">
    <location>
        <begin position="38"/>
        <end position="57"/>
    </location>
</feature>
<dbReference type="Proteomes" id="UP000034036">
    <property type="component" value="Unassembled WGS sequence"/>
</dbReference>
<keyword evidence="1" id="KW-0812">Transmembrane</keyword>
<comment type="caution">
    <text evidence="2">The sequence shown here is derived from an EMBL/GenBank/DDBJ whole genome shotgun (WGS) entry which is preliminary data.</text>
</comment>
<feature type="transmembrane region" description="Helical" evidence="1">
    <location>
        <begin position="6"/>
        <end position="26"/>
    </location>
</feature>
<organism evidence="2 3">
    <name type="scientific">Candidatus Giovannonibacteria bacterium GW2011_GWF2_42_19</name>
    <dbReference type="NCBI Taxonomy" id="1618659"/>
    <lineage>
        <taxon>Bacteria</taxon>
        <taxon>Candidatus Giovannoniibacteriota</taxon>
    </lineage>
</organism>
<dbReference type="AlphaFoldDB" id="A0A0G1BNG7"/>
<evidence type="ECO:0000313" key="2">
    <source>
        <dbReference type="EMBL" id="KKS47811.1"/>
    </source>
</evidence>
<keyword evidence="1" id="KW-0472">Membrane</keyword>
<sequence>MEIGWLILMIFFIIYGLFLGAMVFHLNTYAFSRSAKWMSNLIIVLAAALSLIAILSFSRVPWNEIELEKGFRNSRYNIN</sequence>
<name>A0A0G1BNG7_9BACT</name>
<keyword evidence="1" id="KW-1133">Transmembrane helix</keyword>
<evidence type="ECO:0000256" key="1">
    <source>
        <dbReference type="SAM" id="Phobius"/>
    </source>
</evidence>